<organism evidence="2">
    <name type="scientific">Myoviridae sp. cteo515</name>
    <dbReference type="NCBI Taxonomy" id="2823550"/>
    <lineage>
        <taxon>Viruses</taxon>
        <taxon>Duplodnaviria</taxon>
        <taxon>Heunggongvirae</taxon>
        <taxon>Uroviricota</taxon>
        <taxon>Caudoviricetes</taxon>
    </lineage>
</organism>
<keyword evidence="1" id="KW-0472">Membrane</keyword>
<keyword evidence="1" id="KW-1133">Transmembrane helix</keyword>
<proteinExistence type="predicted"/>
<dbReference type="EMBL" id="BK014673">
    <property type="protein sequence ID" value="DAD67296.1"/>
    <property type="molecule type" value="Genomic_DNA"/>
</dbReference>
<feature type="transmembrane region" description="Helical" evidence="1">
    <location>
        <begin position="34"/>
        <end position="50"/>
    </location>
</feature>
<reference evidence="2" key="1">
    <citation type="journal article" date="2021" name="Proc. Natl. Acad. Sci. U.S.A.">
        <title>A Catalog of Tens of Thousands of Viruses from Human Metagenomes Reveals Hidden Associations with Chronic Diseases.</title>
        <authorList>
            <person name="Tisza M.J."/>
            <person name="Buck C.B."/>
        </authorList>
    </citation>
    <scope>NUCLEOTIDE SEQUENCE</scope>
    <source>
        <strain evidence="2">Cteo515</strain>
    </source>
</reference>
<evidence type="ECO:0000256" key="1">
    <source>
        <dbReference type="SAM" id="Phobius"/>
    </source>
</evidence>
<evidence type="ECO:0000313" key="2">
    <source>
        <dbReference type="EMBL" id="DAD67296.1"/>
    </source>
</evidence>
<protein>
    <submittedName>
        <fullName evidence="2">Uncharacterized protein</fullName>
    </submittedName>
</protein>
<accession>A0A8S5LBI5</accession>
<name>A0A8S5LBI5_9CAUD</name>
<sequence>MYQYIFNIYPKYKYCFIFLVTQSNNGLIYILEKSNYVTIFLKFLYIYILFY</sequence>
<keyword evidence="1" id="KW-0812">Transmembrane</keyword>